<dbReference type="InterPro" id="IPR011864">
    <property type="entry name" value="Phosphate_PstC"/>
</dbReference>
<keyword evidence="6 9" id="KW-0812">Transmembrane</keyword>
<evidence type="ECO:0000256" key="5">
    <source>
        <dbReference type="ARBA" id="ARBA00022592"/>
    </source>
</evidence>
<comment type="caution">
    <text evidence="12">The sequence shown here is derived from an EMBL/GenBank/DDBJ whole genome shotgun (WGS) entry which is preliminary data.</text>
</comment>
<dbReference type="CDD" id="cd06261">
    <property type="entry name" value="TM_PBP2"/>
    <property type="match status" value="1"/>
</dbReference>
<evidence type="ECO:0000256" key="1">
    <source>
        <dbReference type="ARBA" id="ARBA00004651"/>
    </source>
</evidence>
<comment type="caution">
    <text evidence="10">Lacks conserved residue(s) required for the propagation of feature annotation.</text>
</comment>
<feature type="transmembrane region" description="Helical" evidence="9">
    <location>
        <begin position="108"/>
        <end position="136"/>
    </location>
</feature>
<evidence type="ECO:0000256" key="4">
    <source>
        <dbReference type="ARBA" id="ARBA00022475"/>
    </source>
</evidence>
<feature type="transmembrane region" description="Helical" evidence="9">
    <location>
        <begin position="65"/>
        <end position="96"/>
    </location>
</feature>
<organism evidence="12 13">
    <name type="scientific">Novosphingobium umbonatum</name>
    <dbReference type="NCBI Taxonomy" id="1908524"/>
    <lineage>
        <taxon>Bacteria</taxon>
        <taxon>Pseudomonadati</taxon>
        <taxon>Pseudomonadota</taxon>
        <taxon>Alphaproteobacteria</taxon>
        <taxon>Sphingomonadales</taxon>
        <taxon>Sphingomonadaceae</taxon>
        <taxon>Novosphingobium</taxon>
    </lineage>
</organism>
<dbReference type="EMBL" id="SACO01000011">
    <property type="protein sequence ID" value="RVU03866.1"/>
    <property type="molecule type" value="Genomic_DNA"/>
</dbReference>
<dbReference type="InterPro" id="IPR000515">
    <property type="entry name" value="MetI-like"/>
</dbReference>
<dbReference type="PANTHER" id="PTHR30425">
    <property type="entry name" value="PHOSPHATE TRANSPORT SYSTEM PERMEASE PROTEIN PST"/>
    <property type="match status" value="1"/>
</dbReference>
<dbReference type="PANTHER" id="PTHR30425:SF1">
    <property type="entry name" value="PHOSPHATE TRANSPORT SYSTEM PERMEASE PROTEIN PSTC"/>
    <property type="match status" value="1"/>
</dbReference>
<evidence type="ECO:0000256" key="7">
    <source>
        <dbReference type="ARBA" id="ARBA00022989"/>
    </source>
</evidence>
<keyword evidence="10" id="KW-0997">Cell inner membrane</keyword>
<dbReference type="InterPro" id="IPR051124">
    <property type="entry name" value="Phosphate_Transport_Permease"/>
</dbReference>
<dbReference type="AlphaFoldDB" id="A0A3S2VBU1"/>
<dbReference type="InterPro" id="IPR035906">
    <property type="entry name" value="MetI-like_sf"/>
</dbReference>
<evidence type="ECO:0000256" key="2">
    <source>
        <dbReference type="ARBA" id="ARBA00007069"/>
    </source>
</evidence>
<keyword evidence="13" id="KW-1185">Reference proteome</keyword>
<protein>
    <recommendedName>
        <fullName evidence="10">Phosphate transport system permease protein</fullName>
    </recommendedName>
</protein>
<name>A0A3S2VBU1_9SPHN</name>
<feature type="domain" description="ABC transmembrane type-1" evidence="11">
    <location>
        <begin position="71"/>
        <end position="300"/>
    </location>
</feature>
<evidence type="ECO:0000256" key="3">
    <source>
        <dbReference type="ARBA" id="ARBA00022448"/>
    </source>
</evidence>
<keyword evidence="4" id="KW-1003">Cell membrane</keyword>
<dbReference type="Pfam" id="PF00528">
    <property type="entry name" value="BPD_transp_1"/>
    <property type="match status" value="1"/>
</dbReference>
<comment type="similarity">
    <text evidence="2 10">Belongs to the binding-protein-dependent transport system permease family. CysTW subfamily.</text>
</comment>
<sequence length="309" mass="32959">MERPMNKAARHDRLFQRLCLSAALLVMATLAGLLLALVIGGWPAISHFGPRFFTSAAWDPVADNYGAAGPLVGTLVTALGAMMLALPLAMGVAVFLVEFCPRRLAHPLGLAVEMLAGIPSIVYGMWGLFVLAPWFALHVQLPLLLNLDPDTFWGKLFNGIPNGANIFTASLILAVMVLPYMATVFREMLLTVPPHMREAAYGMGCTSYEVVTYIMIPYVRRSAIGAVMLGLGRALGETMAVTFVIGNSHAFPDSLFASGSTIASTIANEFAEASSDLHVSALMALGLVLFCITFATLAAARLLIGREAS</sequence>
<dbReference type="PROSITE" id="PS50928">
    <property type="entry name" value="ABC_TM1"/>
    <property type="match status" value="1"/>
</dbReference>
<dbReference type="SUPFAM" id="SSF161098">
    <property type="entry name" value="MetI-like"/>
    <property type="match status" value="1"/>
</dbReference>
<reference evidence="12 13" key="1">
    <citation type="submission" date="2019-01" db="EMBL/GenBank/DDBJ databases">
        <authorList>
            <person name="Chen W.-M."/>
        </authorList>
    </citation>
    <scope>NUCLEOTIDE SEQUENCE [LARGE SCALE GENOMIC DNA]</scope>
    <source>
        <strain evidence="12 13">FSY-9</strain>
    </source>
</reference>
<dbReference type="OrthoDB" id="9785113at2"/>
<proteinExistence type="inferred from homology"/>
<evidence type="ECO:0000256" key="8">
    <source>
        <dbReference type="ARBA" id="ARBA00023136"/>
    </source>
</evidence>
<evidence type="ECO:0000313" key="13">
    <source>
        <dbReference type="Proteomes" id="UP000282837"/>
    </source>
</evidence>
<dbReference type="GO" id="GO:0005886">
    <property type="term" value="C:plasma membrane"/>
    <property type="evidence" value="ECO:0007669"/>
    <property type="project" value="UniProtKB-SubCell"/>
</dbReference>
<keyword evidence="8 9" id="KW-0472">Membrane</keyword>
<gene>
    <name evidence="12" type="primary">pstC</name>
    <name evidence="12" type="ORF">EOE18_13455</name>
</gene>
<comment type="function">
    <text evidence="10">Part of the binding-protein-dependent transport system for phosphate; probably responsible for the translocation of the substrate across the membrane.</text>
</comment>
<evidence type="ECO:0000256" key="10">
    <source>
        <dbReference type="RuleBase" id="RU363054"/>
    </source>
</evidence>
<evidence type="ECO:0000256" key="9">
    <source>
        <dbReference type="RuleBase" id="RU363032"/>
    </source>
</evidence>
<keyword evidence="7 9" id="KW-1133">Transmembrane helix</keyword>
<feature type="transmembrane region" description="Helical" evidence="9">
    <location>
        <begin position="156"/>
        <end position="178"/>
    </location>
</feature>
<evidence type="ECO:0000313" key="12">
    <source>
        <dbReference type="EMBL" id="RVU03866.1"/>
    </source>
</evidence>
<dbReference type="Proteomes" id="UP000282837">
    <property type="component" value="Unassembled WGS sequence"/>
</dbReference>
<evidence type="ECO:0000256" key="6">
    <source>
        <dbReference type="ARBA" id="ARBA00022692"/>
    </source>
</evidence>
<keyword evidence="5 10" id="KW-0592">Phosphate transport</keyword>
<dbReference type="GO" id="GO:0006817">
    <property type="term" value="P:phosphate ion transport"/>
    <property type="evidence" value="ECO:0007669"/>
    <property type="project" value="UniProtKB-KW"/>
</dbReference>
<feature type="transmembrane region" description="Helical" evidence="9">
    <location>
        <begin position="20"/>
        <end position="45"/>
    </location>
</feature>
<dbReference type="NCBIfam" id="TIGR02138">
    <property type="entry name" value="phosphate_pstC"/>
    <property type="match status" value="1"/>
</dbReference>
<accession>A0A3S2VBU1</accession>
<dbReference type="Gene3D" id="1.10.3720.10">
    <property type="entry name" value="MetI-like"/>
    <property type="match status" value="1"/>
</dbReference>
<evidence type="ECO:0000259" key="11">
    <source>
        <dbReference type="PROSITE" id="PS50928"/>
    </source>
</evidence>
<dbReference type="GO" id="GO:0005315">
    <property type="term" value="F:phosphate transmembrane transporter activity"/>
    <property type="evidence" value="ECO:0007669"/>
    <property type="project" value="InterPro"/>
</dbReference>
<comment type="subcellular location">
    <subcellularLocation>
        <location evidence="10">Cell inner membrane</location>
        <topology evidence="10">Multi-pass membrane protein</topology>
    </subcellularLocation>
    <subcellularLocation>
        <location evidence="1 9">Cell membrane</location>
        <topology evidence="1 9">Multi-pass membrane protein</topology>
    </subcellularLocation>
</comment>
<keyword evidence="3 9" id="KW-0813">Transport</keyword>
<feature type="transmembrane region" description="Helical" evidence="9">
    <location>
        <begin position="281"/>
        <end position="304"/>
    </location>
</feature>